<feature type="signal peptide" evidence="18">
    <location>
        <begin position="1"/>
        <end position="23"/>
    </location>
</feature>
<dbReference type="InterPro" id="IPR000209">
    <property type="entry name" value="Peptidase_S8/S53_dom"/>
</dbReference>
<evidence type="ECO:0000256" key="4">
    <source>
        <dbReference type="ARBA" id="ARBA00022692"/>
    </source>
</evidence>
<keyword evidence="10 17" id="KW-0472">Membrane</keyword>
<dbReference type="Proteomes" id="UP000501346">
    <property type="component" value="Chromosome SeXIV"/>
</dbReference>
<dbReference type="InterPro" id="IPR023827">
    <property type="entry name" value="Peptidase_S8_Asp-AS"/>
</dbReference>
<keyword evidence="4 17" id="KW-0812">Transmembrane</keyword>
<dbReference type="PRINTS" id="PR00723">
    <property type="entry name" value="SUBTILISIN"/>
</dbReference>
<dbReference type="InterPro" id="IPR034182">
    <property type="entry name" value="Kexin/furin"/>
</dbReference>
<dbReference type="PROSITE" id="PS00137">
    <property type="entry name" value="SUBTILASE_HIS"/>
    <property type="match status" value="1"/>
</dbReference>
<dbReference type="PROSITE" id="PS51892">
    <property type="entry name" value="SUBTILASE"/>
    <property type="match status" value="1"/>
</dbReference>
<dbReference type="SUPFAM" id="SSF52743">
    <property type="entry name" value="Subtilisin-like"/>
    <property type="match status" value="1"/>
</dbReference>
<organism evidence="20 21">
    <name type="scientific">Saccharomyces pastorianus</name>
    <name type="common">Lager yeast</name>
    <name type="synonym">Saccharomyces cerevisiae x Saccharomyces eubayanus</name>
    <dbReference type="NCBI Taxonomy" id="27292"/>
    <lineage>
        <taxon>Eukaryota</taxon>
        <taxon>Fungi</taxon>
        <taxon>Dikarya</taxon>
        <taxon>Ascomycota</taxon>
        <taxon>Saccharomycotina</taxon>
        <taxon>Saccharomycetes</taxon>
        <taxon>Saccharomycetales</taxon>
        <taxon>Saccharomycetaceae</taxon>
        <taxon>Saccharomyces</taxon>
    </lineage>
</organism>
<dbReference type="PROSITE" id="PS00136">
    <property type="entry name" value="SUBTILASE_ASP"/>
    <property type="match status" value="1"/>
</dbReference>
<dbReference type="PANTHER" id="PTHR42884">
    <property type="entry name" value="PROPROTEIN CONVERTASE SUBTILISIN/KEXIN-RELATED"/>
    <property type="match status" value="1"/>
</dbReference>
<evidence type="ECO:0000256" key="1">
    <source>
        <dbReference type="ARBA" id="ARBA00004370"/>
    </source>
</evidence>
<feature type="compositionally biased region" description="Low complexity" evidence="16">
    <location>
        <begin position="615"/>
        <end position="661"/>
    </location>
</feature>
<sequence>MKVRKSIILCLWWVLSEPLIVLSQHIPLKDHTTRQYFAIESNETLSRLGEIHPNWQYEHDVRGLLNHYVFSKEVLSLGKRSSLEELQENNDDHILSVHDLSPRNDLFKRLPIPAPPVDSSLLPIKEAEDKLSINDPLFERQWHLINPRFPGSDINVVDLWYNNITGAGVVAAIVDDGLDYENEDLKDNFCAEGSWDFNDNTNLPKPRLADDYHGTRCAGEIAAKKGNDFCGVGVGYNAKISGIRILSGEITTEDEAASLIYGLDTNDIYSCSWGPADDGRHLQGPSDLVKKALVKGVTEGRGSKGAIYVFASGNGGARGDNCNYDGYTNSIYSITIGAIDHKDLHPPYSESCSAVMAVTYSSGSGEYIHSSDINGKCSDSHGGTSAAAPLAAGVYTLLLEANPSLSWRDVQYLSILSAVGLEKNSDGDWQDSAMGKKYSHRYGFGKIDAYKLVEMAKTWVNVNPQTWYYLPTLYVSKSTNSTEETLESAINISQESLKEGNFKRTEHVTVTVDIDTDFRGTTTVDLISPAGIVSKLGVVRSRDDSSGGFKGWTFMSVAHWGESGAGEWKIKVKTTVNGHKINFHSWRLKLFGESIDPSKTETFVFGNDKEEVEPATTEGSISASSTGTGSTSSTGTGFTATTDTGSTATTGTGSTATTSLGVESSAAATSITAITDPDSDPNTPKKLSSPNQAMHYFLTIFLIGAIFMVLYFMFFMKSRRRIRRSRAETYEFDIIDTDSEYDSTLDNGASGIIEPGEAEDFDFDLSDEDHLASLSSSENGDAEHTIDSVLTNENPFSDPITQDPPKDSSEETDSNGLQGP</sequence>
<keyword evidence="9 17" id="KW-1133">Transmembrane helix</keyword>
<evidence type="ECO:0000256" key="7">
    <source>
        <dbReference type="ARBA" id="ARBA00022825"/>
    </source>
</evidence>
<dbReference type="InterPro" id="IPR008979">
    <property type="entry name" value="Galactose-bd-like_sf"/>
</dbReference>
<dbReference type="PROSITE" id="PS51829">
    <property type="entry name" value="P_HOMO_B"/>
    <property type="match status" value="1"/>
</dbReference>
<evidence type="ECO:0000256" key="3">
    <source>
        <dbReference type="ARBA" id="ARBA00022670"/>
    </source>
</evidence>
<evidence type="ECO:0000256" key="16">
    <source>
        <dbReference type="SAM" id="MobiDB-lite"/>
    </source>
</evidence>
<dbReference type="Gene3D" id="2.60.120.260">
    <property type="entry name" value="Galactose-binding domain-like"/>
    <property type="match status" value="1"/>
</dbReference>
<evidence type="ECO:0000256" key="10">
    <source>
        <dbReference type="ARBA" id="ARBA00023136"/>
    </source>
</evidence>
<evidence type="ECO:0000256" key="14">
    <source>
        <dbReference type="PIRSR" id="PIRSR615500-1"/>
    </source>
</evidence>
<dbReference type="PANTHER" id="PTHR42884:SF14">
    <property type="entry name" value="NEUROENDOCRINE CONVERTASE 1"/>
    <property type="match status" value="1"/>
</dbReference>
<protein>
    <submittedName>
        <fullName evidence="20">Pheromone processing endoprotease</fullName>
    </submittedName>
</protein>
<evidence type="ECO:0000259" key="19">
    <source>
        <dbReference type="PROSITE" id="PS51829"/>
    </source>
</evidence>
<keyword evidence="8" id="KW-0106">Calcium</keyword>
<feature type="domain" description="P/Homo B" evidence="19">
    <location>
        <begin position="462"/>
        <end position="596"/>
    </location>
</feature>
<evidence type="ECO:0000256" key="9">
    <source>
        <dbReference type="ARBA" id="ARBA00022989"/>
    </source>
</evidence>
<feature type="active site" description="Charge relay system" evidence="14 15">
    <location>
        <position position="175"/>
    </location>
</feature>
<dbReference type="CDD" id="cd04059">
    <property type="entry name" value="Peptidases_S8_Protein_convertases_Kexins_Furin-like"/>
    <property type="match status" value="1"/>
</dbReference>
<evidence type="ECO:0000256" key="13">
    <source>
        <dbReference type="ARBA" id="ARBA00023180"/>
    </source>
</evidence>
<feature type="region of interest" description="Disordered" evidence="16">
    <location>
        <begin position="607"/>
        <end position="661"/>
    </location>
</feature>
<name>A0A6C1EEP2_SACPS</name>
<keyword evidence="13" id="KW-0325">Glycoprotein</keyword>
<dbReference type="GO" id="GO:0016485">
    <property type="term" value="P:protein processing"/>
    <property type="evidence" value="ECO:0007669"/>
    <property type="project" value="TreeGrafter"/>
</dbReference>
<evidence type="ECO:0000256" key="12">
    <source>
        <dbReference type="ARBA" id="ARBA00023157"/>
    </source>
</evidence>
<dbReference type="GO" id="GO:0004252">
    <property type="term" value="F:serine-type endopeptidase activity"/>
    <property type="evidence" value="ECO:0007669"/>
    <property type="project" value="UniProtKB-UniRule"/>
</dbReference>
<dbReference type="GO" id="GO:0005802">
    <property type="term" value="C:trans-Golgi network"/>
    <property type="evidence" value="ECO:0007669"/>
    <property type="project" value="TreeGrafter"/>
</dbReference>
<evidence type="ECO:0000256" key="6">
    <source>
        <dbReference type="ARBA" id="ARBA00022801"/>
    </source>
</evidence>
<evidence type="ECO:0000313" key="20">
    <source>
        <dbReference type="EMBL" id="QID87559.1"/>
    </source>
</evidence>
<feature type="transmembrane region" description="Helical" evidence="17">
    <location>
        <begin position="693"/>
        <end position="716"/>
    </location>
</feature>
<dbReference type="AlphaFoldDB" id="A0A6C1EEP2"/>
<feature type="region of interest" description="Disordered" evidence="16">
    <location>
        <begin position="769"/>
        <end position="820"/>
    </location>
</feature>
<evidence type="ECO:0000256" key="11">
    <source>
        <dbReference type="ARBA" id="ARBA00023145"/>
    </source>
</evidence>
<comment type="similarity">
    <text evidence="2">Belongs to the peptidase S8 family. Furin subfamily.</text>
</comment>
<dbReference type="Gene3D" id="3.40.50.200">
    <property type="entry name" value="Peptidase S8/S53 domain"/>
    <property type="match status" value="1"/>
</dbReference>
<dbReference type="GO" id="GO:0007323">
    <property type="term" value="P:peptide pheromone maturation"/>
    <property type="evidence" value="ECO:0007669"/>
    <property type="project" value="UniProtKB-ARBA"/>
</dbReference>
<gene>
    <name evidence="20" type="primary">KEX2_2</name>
    <name evidence="20" type="ORF">GRS66_010239</name>
</gene>
<dbReference type="FunFam" id="3.40.50.200:FF:000005">
    <property type="entry name" value="Proprotein convertase subtilisin/kexin type 7"/>
    <property type="match status" value="1"/>
</dbReference>
<keyword evidence="12" id="KW-1015">Disulfide bond</keyword>
<dbReference type="InterPro" id="IPR002884">
    <property type="entry name" value="P_dom"/>
</dbReference>
<dbReference type="InterPro" id="IPR036852">
    <property type="entry name" value="Peptidase_S8/S53_dom_sf"/>
</dbReference>
<keyword evidence="3 15" id="KW-0645">Protease</keyword>
<feature type="active site" description="Charge relay system" evidence="14 15">
    <location>
        <position position="213"/>
    </location>
</feature>
<evidence type="ECO:0000256" key="17">
    <source>
        <dbReference type="SAM" id="Phobius"/>
    </source>
</evidence>
<dbReference type="EMBL" id="CP049011">
    <property type="protein sequence ID" value="QID87559.1"/>
    <property type="molecule type" value="Genomic_DNA"/>
</dbReference>
<keyword evidence="5 18" id="KW-0732">Signal</keyword>
<dbReference type="PROSITE" id="PS00138">
    <property type="entry name" value="SUBTILASE_SER"/>
    <property type="match status" value="1"/>
</dbReference>
<reference evidence="20 21" key="1">
    <citation type="journal article" date="2019" name="BMC Genomics">
        <title>Chromosome level assembly and comparative genome analysis confirm lager-brewing yeasts originated from a single hybridization.</title>
        <authorList>
            <person name="Salazar A.N."/>
            <person name="Gorter de Vries A.R."/>
            <person name="van den Broek M."/>
            <person name="Brouwers N."/>
            <person name="de la Torre Cortes P."/>
            <person name="Kuijpers N.G.A."/>
            <person name="Daran J.G."/>
            <person name="Abeel T."/>
        </authorList>
    </citation>
    <scope>NUCLEOTIDE SEQUENCE [LARGE SCALE GENOMIC DNA]</scope>
    <source>
        <strain evidence="20 21">CBS 1483</strain>
    </source>
</reference>
<evidence type="ECO:0000256" key="2">
    <source>
        <dbReference type="ARBA" id="ARBA00005325"/>
    </source>
</evidence>
<dbReference type="SUPFAM" id="SSF49785">
    <property type="entry name" value="Galactose-binding domain-like"/>
    <property type="match status" value="1"/>
</dbReference>
<keyword evidence="6 15" id="KW-0378">Hydrolase</keyword>
<feature type="active site" description="Charge relay system" evidence="14 15">
    <location>
        <position position="385"/>
    </location>
</feature>
<proteinExistence type="inferred from homology"/>
<dbReference type="Pfam" id="PF01483">
    <property type="entry name" value="P_proprotein"/>
    <property type="match status" value="1"/>
</dbReference>
<feature type="chain" id="PRO_5025366931" evidence="18">
    <location>
        <begin position="24"/>
        <end position="820"/>
    </location>
</feature>
<dbReference type="InterPro" id="IPR022398">
    <property type="entry name" value="Peptidase_S8_His-AS"/>
</dbReference>
<comment type="subcellular location">
    <subcellularLocation>
        <location evidence="1">Membrane</location>
    </subcellularLocation>
</comment>
<dbReference type="GO" id="GO:0000139">
    <property type="term" value="C:Golgi membrane"/>
    <property type="evidence" value="ECO:0007669"/>
    <property type="project" value="TreeGrafter"/>
</dbReference>
<dbReference type="Pfam" id="PF00082">
    <property type="entry name" value="Peptidase_S8"/>
    <property type="match status" value="1"/>
</dbReference>
<evidence type="ECO:0000256" key="18">
    <source>
        <dbReference type="SAM" id="SignalP"/>
    </source>
</evidence>
<dbReference type="FunFam" id="2.60.120.260:FF:000026">
    <property type="entry name" value="proprotein convertase subtilisin/kexin type 7"/>
    <property type="match status" value="1"/>
</dbReference>
<keyword evidence="7 15" id="KW-0720">Serine protease</keyword>
<keyword evidence="11" id="KW-0865">Zymogen</keyword>
<dbReference type="InterPro" id="IPR023828">
    <property type="entry name" value="Peptidase_S8_Ser-AS"/>
</dbReference>
<evidence type="ECO:0000256" key="15">
    <source>
        <dbReference type="PROSITE-ProRule" id="PRU01240"/>
    </source>
</evidence>
<dbReference type="InterPro" id="IPR015500">
    <property type="entry name" value="Peptidase_S8_subtilisin-rel"/>
</dbReference>
<evidence type="ECO:0000256" key="5">
    <source>
        <dbReference type="ARBA" id="ARBA00022729"/>
    </source>
</evidence>
<evidence type="ECO:0000256" key="8">
    <source>
        <dbReference type="ARBA" id="ARBA00022837"/>
    </source>
</evidence>
<accession>A0A6C1EEP2</accession>
<evidence type="ECO:0000313" key="21">
    <source>
        <dbReference type="Proteomes" id="UP000501346"/>
    </source>
</evidence>
<keyword evidence="21" id="KW-1185">Reference proteome</keyword>
<dbReference type="OrthoDB" id="300641at2759"/>